<dbReference type="PANTHER" id="PTHR11849">
    <property type="entry name" value="ETS"/>
    <property type="match status" value="1"/>
</dbReference>
<name>A0A4Z2DI19_SCHJA</name>
<dbReference type="InterPro" id="IPR036390">
    <property type="entry name" value="WH_DNA-bd_sf"/>
</dbReference>
<evidence type="ECO:0000256" key="1">
    <source>
        <dbReference type="ARBA" id="ARBA00005562"/>
    </source>
</evidence>
<dbReference type="Pfam" id="PF00178">
    <property type="entry name" value="Ets"/>
    <property type="match status" value="1"/>
</dbReference>
<organism evidence="6 7">
    <name type="scientific">Schistosoma japonicum</name>
    <name type="common">Blood fluke</name>
    <dbReference type="NCBI Taxonomy" id="6182"/>
    <lineage>
        <taxon>Eukaryota</taxon>
        <taxon>Metazoa</taxon>
        <taxon>Spiralia</taxon>
        <taxon>Lophotrochozoa</taxon>
        <taxon>Platyhelminthes</taxon>
        <taxon>Trematoda</taxon>
        <taxon>Digenea</taxon>
        <taxon>Strigeidida</taxon>
        <taxon>Schistosomatoidea</taxon>
        <taxon>Schistosomatidae</taxon>
        <taxon>Schistosoma</taxon>
    </lineage>
</organism>
<dbReference type="PROSITE" id="PS50061">
    <property type="entry name" value="ETS_DOMAIN_3"/>
    <property type="match status" value="1"/>
</dbReference>
<proteinExistence type="inferred from homology"/>
<dbReference type="Gene3D" id="1.10.10.10">
    <property type="entry name" value="Winged helix-like DNA-binding domain superfamily/Winged helix DNA-binding domain"/>
    <property type="match status" value="1"/>
</dbReference>
<comment type="subcellular location">
    <subcellularLocation>
        <location evidence="3">Nucleus</location>
    </subcellularLocation>
</comment>
<dbReference type="AlphaFoldDB" id="A0A4Z2DI19"/>
<gene>
    <name evidence="6" type="ORF">EWB00_000755</name>
</gene>
<evidence type="ECO:0000256" key="4">
    <source>
        <dbReference type="SAM" id="MobiDB-lite"/>
    </source>
</evidence>
<feature type="region of interest" description="Disordered" evidence="4">
    <location>
        <begin position="1"/>
        <end position="24"/>
    </location>
</feature>
<feature type="domain" description="ETS" evidence="5">
    <location>
        <begin position="621"/>
        <end position="673"/>
    </location>
</feature>
<feature type="compositionally biased region" description="Basic and acidic residues" evidence="4">
    <location>
        <begin position="9"/>
        <end position="24"/>
    </location>
</feature>
<dbReference type="InterPro" id="IPR000418">
    <property type="entry name" value="Ets_dom"/>
</dbReference>
<dbReference type="STRING" id="6182.A0A4Z2DI19"/>
<dbReference type="SUPFAM" id="SSF46785">
    <property type="entry name" value="Winged helix' DNA-binding domain"/>
    <property type="match status" value="1"/>
</dbReference>
<keyword evidence="2 3" id="KW-0238">DNA-binding</keyword>
<accession>A0A4Z2DI19</accession>
<dbReference type="InterPro" id="IPR036388">
    <property type="entry name" value="WH-like_DNA-bd_sf"/>
</dbReference>
<comment type="caution">
    <text evidence="6">The sequence shown here is derived from an EMBL/GenBank/DDBJ whole genome shotgun (WGS) entry which is preliminary data.</text>
</comment>
<protein>
    <submittedName>
        <fullName evidence="6">Transcription factor ETV6</fullName>
    </submittedName>
</protein>
<dbReference type="GO" id="GO:0030154">
    <property type="term" value="P:cell differentiation"/>
    <property type="evidence" value="ECO:0007669"/>
    <property type="project" value="TreeGrafter"/>
</dbReference>
<dbReference type="GO" id="GO:0043565">
    <property type="term" value="F:sequence-specific DNA binding"/>
    <property type="evidence" value="ECO:0007669"/>
    <property type="project" value="InterPro"/>
</dbReference>
<dbReference type="PANTHER" id="PTHR11849:SF302">
    <property type="entry name" value="ETS DOMAIN-CONTAINING PROTEIN-RELATED"/>
    <property type="match status" value="1"/>
</dbReference>
<reference evidence="6 7" key="1">
    <citation type="submission" date="2019-03" db="EMBL/GenBank/DDBJ databases">
        <title>An improved genome assembly of the fluke Schistosoma japonicum.</title>
        <authorList>
            <person name="Hu W."/>
            <person name="Luo F."/>
            <person name="Yin M."/>
            <person name="Mo X."/>
            <person name="Sun C."/>
            <person name="Wu Q."/>
            <person name="Zhu B."/>
            <person name="Xiang M."/>
            <person name="Wang J."/>
            <person name="Wang Y."/>
            <person name="Zhang T."/>
            <person name="Xu B."/>
            <person name="Zheng H."/>
            <person name="Feng Z."/>
        </authorList>
    </citation>
    <scope>NUCLEOTIDE SEQUENCE [LARGE SCALE GENOMIC DNA]</scope>
    <source>
        <strain evidence="6">HuSjv2</strain>
        <tissue evidence="6">Worms</tissue>
    </source>
</reference>
<evidence type="ECO:0000259" key="5">
    <source>
        <dbReference type="PROSITE" id="PS50061"/>
    </source>
</evidence>
<comment type="similarity">
    <text evidence="1 3">Belongs to the ETS family.</text>
</comment>
<dbReference type="GO" id="GO:0005634">
    <property type="term" value="C:nucleus"/>
    <property type="evidence" value="ECO:0007669"/>
    <property type="project" value="UniProtKB-SubCell"/>
</dbReference>
<dbReference type="OrthoDB" id="5961210at2759"/>
<dbReference type="GO" id="GO:0000981">
    <property type="term" value="F:DNA-binding transcription factor activity, RNA polymerase II-specific"/>
    <property type="evidence" value="ECO:0007669"/>
    <property type="project" value="TreeGrafter"/>
</dbReference>
<sequence length="677" mass="76568">MEIPSWSSDFKEQSRCNDSDRNVDHLPSERYKKLTSTYTPINCDYIQPTFALPNSQNASFCLPNQINSMNSIFPYRQVITCSCRCCNPSSDNLSYITNQLFDNNIDFPSFSLNDSNFDVGNGDDEQPKLNLTDPLMTDIAVGELDNSPNLRHEYDMLLMLPSSSISSTSSIGCINNHCNSMSSSPAEIEFFNPSTSLYTTNCNNSSNTFRNSISPIECFSSSSSSPSNGSCCSFKSQQCYNCINSLQVRDLNSADDNVSSNSAAVTSTLTNTDTTVVVPTSTSLTKLFKRSNSPIYHQNQQHMPTSSMKPNRPVWQMKFTRKQYVYNRAVVINNDSSFTPMIRSRQQHHQHYHNQQQLHHYYHQSKRRVPSTSKKSSSVNNHLDSTYNTLPTSMHYTYLPNSAILQLPSRTITSVQEQTMQCPIRDLSTYTFQLSPSVPNNQSDRLVYSDNTASTTMTTKSTNNNNHMDSVVNVLEDKEDSFVCTVPMKKGRNESPSSFPTITTATTINITNGTNSVTCRNQSRNYPISHPISTSNLVHKRLHLLQFIIKLLQYSSDSSSLAISTNASVSAFISSLFPTSTSTTSMCSINNQPNESTQHLFHPCSQFLNCVQWIDKQAHIFQIRNPQKLSQLWGYYRKNGNMTFESVSRSLRLYYVSGKLERIRGQRNQYRFLDMNI</sequence>
<dbReference type="EMBL" id="SKCS01000130">
    <property type="protein sequence ID" value="TNN16109.1"/>
    <property type="molecule type" value="Genomic_DNA"/>
</dbReference>
<evidence type="ECO:0000256" key="3">
    <source>
        <dbReference type="RuleBase" id="RU004019"/>
    </source>
</evidence>
<dbReference type="SMART" id="SM00413">
    <property type="entry name" value="ETS"/>
    <property type="match status" value="1"/>
</dbReference>
<feature type="region of interest" description="Disordered" evidence="4">
    <location>
        <begin position="348"/>
        <end position="382"/>
    </location>
</feature>
<feature type="compositionally biased region" description="Polar residues" evidence="4">
    <location>
        <begin position="370"/>
        <end position="382"/>
    </location>
</feature>
<keyword evidence="7" id="KW-1185">Reference proteome</keyword>
<evidence type="ECO:0000313" key="6">
    <source>
        <dbReference type="EMBL" id="TNN16109.1"/>
    </source>
</evidence>
<dbReference type="Proteomes" id="UP000311919">
    <property type="component" value="Unassembled WGS sequence"/>
</dbReference>
<dbReference type="InterPro" id="IPR046328">
    <property type="entry name" value="ETS_fam"/>
</dbReference>
<feature type="compositionally biased region" description="Basic residues" evidence="4">
    <location>
        <begin position="360"/>
        <end position="369"/>
    </location>
</feature>
<evidence type="ECO:0000313" key="7">
    <source>
        <dbReference type="Proteomes" id="UP000311919"/>
    </source>
</evidence>
<evidence type="ECO:0000256" key="2">
    <source>
        <dbReference type="ARBA" id="ARBA00023125"/>
    </source>
</evidence>
<dbReference type="PRINTS" id="PR00454">
    <property type="entry name" value="ETSDOMAIN"/>
</dbReference>
<keyword evidence="3" id="KW-0539">Nucleus</keyword>
<dbReference type="PROSITE" id="PS50007">
    <property type="entry name" value="PIPLC_X_DOMAIN"/>
    <property type="match status" value="1"/>
</dbReference>